<proteinExistence type="predicted"/>
<dbReference type="RefSeq" id="WP_068953400.1">
    <property type="nucleotide sequence ID" value="NZ_LGLV01000005.1"/>
</dbReference>
<sequence>MRTAILAAMLAAGLAACTAMPEIKPIPGSITYNGQPATKLTKAPVGSVLHHQLNDEYGHPAEETYIIQPDRSLRLVRRGKIVDPN</sequence>
<reference evidence="2 3" key="1">
    <citation type="journal article" date="2016" name="Syst. Appl. Microbiol.">
        <title>Pararhizobium polonicum sp. nov. isolated from tumors on stone fruit rootstocks.</title>
        <authorList>
            <person name="Pulawska J."/>
            <person name="Kuzmanovic N."/>
            <person name="Willems A."/>
            <person name="Pothier J.F."/>
        </authorList>
    </citation>
    <scope>NUCLEOTIDE SEQUENCE [LARGE SCALE GENOMIC DNA]</scope>
    <source>
        <strain evidence="2 3">F5.1</strain>
    </source>
</reference>
<evidence type="ECO:0000256" key="1">
    <source>
        <dbReference type="SAM" id="SignalP"/>
    </source>
</evidence>
<organism evidence="2 3">
    <name type="scientific">Pararhizobium polonicum</name>
    <dbReference type="NCBI Taxonomy" id="1612624"/>
    <lineage>
        <taxon>Bacteria</taxon>
        <taxon>Pseudomonadati</taxon>
        <taxon>Pseudomonadota</taxon>
        <taxon>Alphaproteobacteria</taxon>
        <taxon>Hyphomicrobiales</taxon>
        <taxon>Rhizobiaceae</taxon>
        <taxon>Rhizobium/Agrobacterium group</taxon>
        <taxon>Pararhizobium</taxon>
    </lineage>
</organism>
<dbReference type="Proteomes" id="UP000093111">
    <property type="component" value="Unassembled WGS sequence"/>
</dbReference>
<name>A0A1C7P4R8_9HYPH</name>
<dbReference type="OrthoDB" id="8279531at2"/>
<comment type="caution">
    <text evidence="2">The sequence shown here is derived from an EMBL/GenBank/DDBJ whole genome shotgun (WGS) entry which is preliminary data.</text>
</comment>
<evidence type="ECO:0000313" key="2">
    <source>
        <dbReference type="EMBL" id="OBZ96273.1"/>
    </source>
</evidence>
<dbReference type="PATRIC" id="fig|1612624.7.peg.1677"/>
<protein>
    <submittedName>
        <fullName evidence="2">Membrane protein</fullName>
    </submittedName>
</protein>
<gene>
    <name evidence="2" type="ORF">ADU59_07960</name>
</gene>
<feature type="chain" id="PRO_5008890248" evidence="1">
    <location>
        <begin position="22"/>
        <end position="85"/>
    </location>
</feature>
<keyword evidence="3" id="KW-1185">Reference proteome</keyword>
<dbReference type="EMBL" id="LGLV01000005">
    <property type="protein sequence ID" value="OBZ96273.1"/>
    <property type="molecule type" value="Genomic_DNA"/>
</dbReference>
<accession>A0A1C7P4R8</accession>
<dbReference type="PROSITE" id="PS51257">
    <property type="entry name" value="PROKAR_LIPOPROTEIN"/>
    <property type="match status" value="1"/>
</dbReference>
<dbReference type="AlphaFoldDB" id="A0A1C7P4R8"/>
<feature type="signal peptide" evidence="1">
    <location>
        <begin position="1"/>
        <end position="21"/>
    </location>
</feature>
<keyword evidence="1" id="KW-0732">Signal</keyword>
<evidence type="ECO:0000313" key="3">
    <source>
        <dbReference type="Proteomes" id="UP000093111"/>
    </source>
</evidence>